<dbReference type="Proteomes" id="UP000777438">
    <property type="component" value="Unassembled WGS sequence"/>
</dbReference>
<feature type="region of interest" description="Disordered" evidence="1">
    <location>
        <begin position="1"/>
        <end position="25"/>
    </location>
</feature>
<feature type="region of interest" description="Disordered" evidence="1">
    <location>
        <begin position="132"/>
        <end position="164"/>
    </location>
</feature>
<feature type="compositionally biased region" description="Polar residues" evidence="1">
    <location>
        <begin position="1"/>
        <end position="12"/>
    </location>
</feature>
<evidence type="ECO:0000256" key="1">
    <source>
        <dbReference type="SAM" id="MobiDB-lite"/>
    </source>
</evidence>
<accession>A0A9P8WDU0</accession>
<dbReference type="InterPro" id="IPR001130">
    <property type="entry name" value="TatD-like"/>
</dbReference>
<evidence type="ECO:0000313" key="3">
    <source>
        <dbReference type="Proteomes" id="UP000777438"/>
    </source>
</evidence>
<organism evidence="2 3">
    <name type="scientific">Thelonectria olida</name>
    <dbReference type="NCBI Taxonomy" id="1576542"/>
    <lineage>
        <taxon>Eukaryota</taxon>
        <taxon>Fungi</taxon>
        <taxon>Dikarya</taxon>
        <taxon>Ascomycota</taxon>
        <taxon>Pezizomycotina</taxon>
        <taxon>Sordariomycetes</taxon>
        <taxon>Hypocreomycetidae</taxon>
        <taxon>Hypocreales</taxon>
        <taxon>Nectriaceae</taxon>
        <taxon>Thelonectria</taxon>
    </lineage>
</organism>
<dbReference type="OrthoDB" id="413993at2759"/>
<dbReference type="GO" id="GO:0016788">
    <property type="term" value="F:hydrolase activity, acting on ester bonds"/>
    <property type="evidence" value="ECO:0007669"/>
    <property type="project" value="InterPro"/>
</dbReference>
<feature type="compositionally biased region" description="Basic and acidic residues" evidence="1">
    <location>
        <begin position="231"/>
        <end position="245"/>
    </location>
</feature>
<dbReference type="AlphaFoldDB" id="A0A9P8WDU0"/>
<name>A0A9P8WDU0_9HYPO</name>
<feature type="region of interest" description="Disordered" evidence="1">
    <location>
        <begin position="224"/>
        <end position="251"/>
    </location>
</feature>
<dbReference type="EMBL" id="JAGPYM010000004">
    <property type="protein sequence ID" value="KAH6895244.1"/>
    <property type="molecule type" value="Genomic_DNA"/>
</dbReference>
<dbReference type="SUPFAM" id="SSF51556">
    <property type="entry name" value="Metallo-dependent hydrolases"/>
    <property type="match status" value="1"/>
</dbReference>
<gene>
    <name evidence="2" type="ORF">B0T10DRAFT_211235</name>
</gene>
<dbReference type="PANTHER" id="PTHR47345:SF1">
    <property type="entry name" value="CUT9-INTERACTING PROTEIN SCN1"/>
    <property type="match status" value="1"/>
</dbReference>
<dbReference type="Pfam" id="PF01026">
    <property type="entry name" value="TatD_DNase"/>
    <property type="match status" value="1"/>
</dbReference>
<feature type="compositionally biased region" description="Low complexity" evidence="1">
    <location>
        <begin position="138"/>
        <end position="150"/>
    </location>
</feature>
<protein>
    <submittedName>
        <fullName evidence="2">TatD family</fullName>
    </submittedName>
</protein>
<evidence type="ECO:0000313" key="2">
    <source>
        <dbReference type="EMBL" id="KAH6895244.1"/>
    </source>
</evidence>
<dbReference type="InterPro" id="IPR053044">
    <property type="entry name" value="Metallo-hydrolase/TatD-type"/>
</dbReference>
<keyword evidence="3" id="KW-1185">Reference proteome</keyword>
<proteinExistence type="predicted"/>
<reference evidence="2 3" key="1">
    <citation type="journal article" date="2021" name="Nat. Commun.">
        <title>Genetic determinants of endophytism in the Arabidopsis root mycobiome.</title>
        <authorList>
            <person name="Mesny F."/>
            <person name="Miyauchi S."/>
            <person name="Thiergart T."/>
            <person name="Pickel B."/>
            <person name="Atanasova L."/>
            <person name="Karlsson M."/>
            <person name="Huettel B."/>
            <person name="Barry K.W."/>
            <person name="Haridas S."/>
            <person name="Chen C."/>
            <person name="Bauer D."/>
            <person name="Andreopoulos W."/>
            <person name="Pangilinan J."/>
            <person name="LaButti K."/>
            <person name="Riley R."/>
            <person name="Lipzen A."/>
            <person name="Clum A."/>
            <person name="Drula E."/>
            <person name="Henrissat B."/>
            <person name="Kohler A."/>
            <person name="Grigoriev I.V."/>
            <person name="Martin F.M."/>
            <person name="Hacquard S."/>
        </authorList>
    </citation>
    <scope>NUCLEOTIDE SEQUENCE [LARGE SCALE GENOMIC DNA]</scope>
    <source>
        <strain evidence="2 3">MPI-CAGE-CH-0241</strain>
    </source>
</reference>
<dbReference type="Gene3D" id="3.20.20.140">
    <property type="entry name" value="Metal-dependent hydrolases"/>
    <property type="match status" value="1"/>
</dbReference>
<sequence length="439" mass="47640">MCQQDAQPRDSVTTTTTTTAAHHDNAAAAAADNTPFPWRIPVCDAHCHPTDTMASFDHFPAMHAAALTVMATRAQDQDLVADVATHYPVPDQNTFSLQQTTESPSNPPFVVPAFGWHPWFSHLLYDDEAPEPTYRPVSATTSASASASGPEPGPGPGPSSEDAAKAVHYSSVLTPSPSPSFLASLPPPVPISSFISSTQARLLAHPHALVGEIGLDKAFRLPQAWDPSAKNGRDDGRTPGGREGRTLSPHRVSMEHQRVVLAAQLKLAARTRRAVSVHGVQAHGILYDTLEATWKGHEKEVISRRKRRLVAEGAEDFSSDSEDDSGEPKPYPPRICLHSFSAGVAVLKQYLHRAVPAKIFISLSSAVNLSTEATRTKTDEVLRAMPDNRIIVESDLHTAGASMDEALEEMYRRVCTIKGWPLEEGVARIAKNYEEFIYG</sequence>
<dbReference type="PANTHER" id="PTHR47345">
    <property type="entry name" value="CUT9-INTERACTING PROTEIN SCN1"/>
    <property type="match status" value="1"/>
</dbReference>
<dbReference type="InterPro" id="IPR032466">
    <property type="entry name" value="Metal_Hydrolase"/>
</dbReference>
<comment type="caution">
    <text evidence="2">The sequence shown here is derived from an EMBL/GenBank/DDBJ whole genome shotgun (WGS) entry which is preliminary data.</text>
</comment>
<feature type="compositionally biased region" description="Low complexity" evidence="1">
    <location>
        <begin position="13"/>
        <end position="25"/>
    </location>
</feature>